<feature type="compositionally biased region" description="Low complexity" evidence="1">
    <location>
        <begin position="510"/>
        <end position="519"/>
    </location>
</feature>
<dbReference type="EMBL" id="KN881815">
    <property type="protein sequence ID" value="KIY48766.1"/>
    <property type="molecule type" value="Genomic_DNA"/>
</dbReference>
<proteinExistence type="predicted"/>
<reference evidence="2 3" key="1">
    <citation type="journal article" date="2015" name="Fungal Genet. Biol.">
        <title>Evolution of novel wood decay mechanisms in Agaricales revealed by the genome sequences of Fistulina hepatica and Cylindrobasidium torrendii.</title>
        <authorList>
            <person name="Floudas D."/>
            <person name="Held B.W."/>
            <person name="Riley R."/>
            <person name="Nagy L.G."/>
            <person name="Koehler G."/>
            <person name="Ransdell A.S."/>
            <person name="Younus H."/>
            <person name="Chow J."/>
            <person name="Chiniquy J."/>
            <person name="Lipzen A."/>
            <person name="Tritt A."/>
            <person name="Sun H."/>
            <person name="Haridas S."/>
            <person name="LaButti K."/>
            <person name="Ohm R.A."/>
            <person name="Kues U."/>
            <person name="Blanchette R.A."/>
            <person name="Grigoriev I.V."/>
            <person name="Minto R.E."/>
            <person name="Hibbett D.S."/>
        </authorList>
    </citation>
    <scope>NUCLEOTIDE SEQUENCE [LARGE SCALE GENOMIC DNA]</scope>
    <source>
        <strain evidence="2 3">ATCC 64428</strain>
    </source>
</reference>
<dbReference type="Proteomes" id="UP000054144">
    <property type="component" value="Unassembled WGS sequence"/>
</dbReference>
<evidence type="ECO:0000313" key="2">
    <source>
        <dbReference type="EMBL" id="KIY48766.1"/>
    </source>
</evidence>
<dbReference type="Pfam" id="PF12044">
    <property type="entry name" value="Metallopep"/>
    <property type="match status" value="1"/>
</dbReference>
<organism evidence="2 3">
    <name type="scientific">Fistulina hepatica ATCC 64428</name>
    <dbReference type="NCBI Taxonomy" id="1128425"/>
    <lineage>
        <taxon>Eukaryota</taxon>
        <taxon>Fungi</taxon>
        <taxon>Dikarya</taxon>
        <taxon>Basidiomycota</taxon>
        <taxon>Agaricomycotina</taxon>
        <taxon>Agaricomycetes</taxon>
        <taxon>Agaricomycetidae</taxon>
        <taxon>Agaricales</taxon>
        <taxon>Fistulinaceae</taxon>
        <taxon>Fistulina</taxon>
    </lineage>
</organism>
<dbReference type="PANTHER" id="PTHR21054:SF2">
    <property type="entry name" value="MIP04191P"/>
    <property type="match status" value="1"/>
</dbReference>
<dbReference type="OrthoDB" id="74460at2759"/>
<feature type="compositionally biased region" description="Low complexity" evidence="1">
    <location>
        <begin position="475"/>
        <end position="486"/>
    </location>
</feature>
<dbReference type="AlphaFoldDB" id="A0A0D7AFT8"/>
<dbReference type="InterPro" id="IPR053002">
    <property type="entry name" value="Metalloproteinase_M10B"/>
</dbReference>
<dbReference type="InterPro" id="IPR021917">
    <property type="entry name" value="Unchr_Zn-peptidase-like"/>
</dbReference>
<feature type="region of interest" description="Disordered" evidence="1">
    <location>
        <begin position="236"/>
        <end position="525"/>
    </location>
</feature>
<feature type="compositionally biased region" description="Basic and acidic residues" evidence="1">
    <location>
        <begin position="424"/>
        <end position="433"/>
    </location>
</feature>
<evidence type="ECO:0000313" key="3">
    <source>
        <dbReference type="Proteomes" id="UP000054144"/>
    </source>
</evidence>
<accession>A0A0D7AFT8</accession>
<feature type="non-terminal residue" evidence="2">
    <location>
        <position position="525"/>
    </location>
</feature>
<feature type="compositionally biased region" description="Low complexity" evidence="1">
    <location>
        <begin position="302"/>
        <end position="333"/>
    </location>
</feature>
<sequence length="525" mass="54671">MPVLNDTRPVDQRYCGIDAEGKMYWMAANVGIGAWMHEVSHLFGCPHQESEVMLRCYPRLNRSFYAIEPSSFPNKVEWGKCRWHALDVRHPCFTLPSDPAQPVEDFAHTSINVFGTEDSPHIACAAGILLIEFYDSGGGREFPKTHLSFTNAHPPPTEHVISHATLSSVSPGKGTEPGHVRMLIFSCASGVEPVDVPDVGALLRTVCDAAPPVALAIGTLFGILFAHLLRTRNGSWRTGSVSSNSSSSGTPSAVRNNTAPPSPRNSHAAPHPWVGAPQRTTSMTSYTSSSSSPIPYLPSSPVPRSSTSSPRSTHSSISSSPSTSSSSPVSPDSALGVPGSPPLGVSSLQRPTRPSPLSQGSTVTASSNAPPSTTTNGSGNDTPTTPSARSPTSTGRSGTPTGRPVTPTGRGSSADRGSGGLSVAEKRMSRDDSDLAQFMATPGKTRTSSSGLKGRLRRALAPGGKDATAPIPENSVVGPSVSTGSGLPTRKPPVIRPLEDDEDGGDDGTDGASTATGATKKSRRS</sequence>
<feature type="compositionally biased region" description="Polar residues" evidence="1">
    <location>
        <begin position="346"/>
        <end position="360"/>
    </location>
</feature>
<feature type="compositionally biased region" description="Low complexity" evidence="1">
    <location>
        <begin position="236"/>
        <end position="252"/>
    </location>
</feature>
<feature type="compositionally biased region" description="Low complexity" evidence="1">
    <location>
        <begin position="361"/>
        <end position="416"/>
    </location>
</feature>
<feature type="compositionally biased region" description="Acidic residues" evidence="1">
    <location>
        <begin position="499"/>
        <end position="509"/>
    </location>
</feature>
<evidence type="ECO:0000256" key="1">
    <source>
        <dbReference type="SAM" id="MobiDB-lite"/>
    </source>
</evidence>
<gene>
    <name evidence="2" type="ORF">FISHEDRAFT_73322</name>
</gene>
<keyword evidence="3" id="KW-1185">Reference proteome</keyword>
<dbReference type="PANTHER" id="PTHR21054">
    <property type="entry name" value="ZINC METALLOPROTEINASE-RELATED"/>
    <property type="match status" value="1"/>
</dbReference>
<protein>
    <submittedName>
        <fullName evidence="2">Uncharacterized protein</fullName>
    </submittedName>
</protein>
<feature type="compositionally biased region" description="Low complexity" evidence="1">
    <location>
        <begin position="280"/>
        <end position="294"/>
    </location>
</feature>
<name>A0A0D7AFT8_9AGAR</name>
<dbReference type="GO" id="GO:0005737">
    <property type="term" value="C:cytoplasm"/>
    <property type="evidence" value="ECO:0007669"/>
    <property type="project" value="TreeGrafter"/>
</dbReference>